<accession>A0A2K3LM58</accession>
<proteinExistence type="predicted"/>
<dbReference type="GO" id="GO:0003676">
    <property type="term" value="F:nucleic acid binding"/>
    <property type="evidence" value="ECO:0007669"/>
    <property type="project" value="InterPro"/>
</dbReference>
<dbReference type="InterPro" id="IPR052160">
    <property type="entry name" value="Gypsy_RT_Integrase-like"/>
</dbReference>
<evidence type="ECO:0000313" key="2">
    <source>
        <dbReference type="EMBL" id="PNX79613.1"/>
    </source>
</evidence>
<reference evidence="2 3" key="1">
    <citation type="journal article" date="2014" name="Am. J. Bot.">
        <title>Genome assembly and annotation for red clover (Trifolium pratense; Fabaceae).</title>
        <authorList>
            <person name="Istvanek J."/>
            <person name="Jaros M."/>
            <person name="Krenek A."/>
            <person name="Repkova J."/>
        </authorList>
    </citation>
    <scope>NUCLEOTIDE SEQUENCE [LARGE SCALE GENOMIC DNA]</scope>
    <source>
        <strain evidence="3">cv. Tatra</strain>
        <tissue evidence="2">Young leaves</tissue>
    </source>
</reference>
<dbReference type="Gene3D" id="3.30.420.10">
    <property type="entry name" value="Ribonuclease H-like superfamily/Ribonuclease H"/>
    <property type="match status" value="1"/>
</dbReference>
<dbReference type="GO" id="GO:0015074">
    <property type="term" value="P:DNA integration"/>
    <property type="evidence" value="ECO:0007669"/>
    <property type="project" value="InterPro"/>
</dbReference>
<dbReference type="EMBL" id="ASHM01036310">
    <property type="protein sequence ID" value="PNX79613.1"/>
    <property type="molecule type" value="Genomic_DNA"/>
</dbReference>
<dbReference type="SUPFAM" id="SSF53098">
    <property type="entry name" value="Ribonuclease H-like"/>
    <property type="match status" value="1"/>
</dbReference>
<protein>
    <recommendedName>
        <fullName evidence="1">Integrase catalytic domain-containing protein</fullName>
    </recommendedName>
</protein>
<sequence>MEYSSAYHPQSDGQTDMVNRCVETYLRCLTGRQPKQWPKWLSWAEYWYNTNYHASLKSTPFEALYGRSPPMLVKGDVQLSAVEEVNRLTTERNVVLKEMQEQLLKAQDMMRSQANKHRREVEFHIEDRAIAYKLKLPEDSKVRPVFHVSLLKKVVAPNVEPQPLPSCMKEDWKLAPEPEDAMDTGRNEW</sequence>
<dbReference type="InterPro" id="IPR001584">
    <property type="entry name" value="Integrase_cat-core"/>
</dbReference>
<evidence type="ECO:0000259" key="1">
    <source>
        <dbReference type="PROSITE" id="PS50994"/>
    </source>
</evidence>
<dbReference type="PANTHER" id="PTHR47266">
    <property type="entry name" value="ENDONUCLEASE-RELATED"/>
    <property type="match status" value="1"/>
</dbReference>
<dbReference type="InterPro" id="IPR012337">
    <property type="entry name" value="RNaseH-like_sf"/>
</dbReference>
<dbReference type="STRING" id="57577.A0A2K3LM58"/>
<organism evidence="2 3">
    <name type="scientific">Trifolium pratense</name>
    <name type="common">Red clover</name>
    <dbReference type="NCBI Taxonomy" id="57577"/>
    <lineage>
        <taxon>Eukaryota</taxon>
        <taxon>Viridiplantae</taxon>
        <taxon>Streptophyta</taxon>
        <taxon>Embryophyta</taxon>
        <taxon>Tracheophyta</taxon>
        <taxon>Spermatophyta</taxon>
        <taxon>Magnoliopsida</taxon>
        <taxon>eudicotyledons</taxon>
        <taxon>Gunneridae</taxon>
        <taxon>Pentapetalae</taxon>
        <taxon>rosids</taxon>
        <taxon>fabids</taxon>
        <taxon>Fabales</taxon>
        <taxon>Fabaceae</taxon>
        <taxon>Papilionoideae</taxon>
        <taxon>50 kb inversion clade</taxon>
        <taxon>NPAAA clade</taxon>
        <taxon>Hologalegina</taxon>
        <taxon>IRL clade</taxon>
        <taxon>Trifolieae</taxon>
        <taxon>Trifolium</taxon>
    </lineage>
</organism>
<dbReference type="AlphaFoldDB" id="A0A2K3LM58"/>
<dbReference type="PROSITE" id="PS50994">
    <property type="entry name" value="INTEGRASE"/>
    <property type="match status" value="1"/>
</dbReference>
<reference evidence="2 3" key="2">
    <citation type="journal article" date="2017" name="Front. Plant Sci.">
        <title>Gene Classification and Mining of Molecular Markers Useful in Red Clover (Trifolium pratense) Breeding.</title>
        <authorList>
            <person name="Istvanek J."/>
            <person name="Dluhosova J."/>
            <person name="Dluhos P."/>
            <person name="Patkova L."/>
            <person name="Nedelnik J."/>
            <person name="Repkova J."/>
        </authorList>
    </citation>
    <scope>NUCLEOTIDE SEQUENCE [LARGE SCALE GENOMIC DNA]</scope>
    <source>
        <strain evidence="3">cv. Tatra</strain>
        <tissue evidence="2">Young leaves</tissue>
    </source>
</reference>
<feature type="domain" description="Integrase catalytic" evidence="1">
    <location>
        <begin position="1"/>
        <end position="68"/>
    </location>
</feature>
<name>A0A2K3LM58_TRIPR</name>
<dbReference type="Proteomes" id="UP000236291">
    <property type="component" value="Unassembled WGS sequence"/>
</dbReference>
<dbReference type="ExpressionAtlas" id="A0A2K3LM58">
    <property type="expression patterns" value="baseline"/>
</dbReference>
<comment type="caution">
    <text evidence="2">The sequence shown here is derived from an EMBL/GenBank/DDBJ whole genome shotgun (WGS) entry which is preliminary data.</text>
</comment>
<dbReference type="InterPro" id="IPR036397">
    <property type="entry name" value="RNaseH_sf"/>
</dbReference>
<gene>
    <name evidence="2" type="ORF">L195_g035599</name>
</gene>
<evidence type="ECO:0000313" key="3">
    <source>
        <dbReference type="Proteomes" id="UP000236291"/>
    </source>
</evidence>